<evidence type="ECO:0000259" key="5">
    <source>
        <dbReference type="PROSITE" id="PS50865"/>
    </source>
</evidence>
<dbReference type="Pfam" id="PF01753">
    <property type="entry name" value="zf-MYND"/>
    <property type="match status" value="1"/>
</dbReference>
<evidence type="ECO:0000313" key="6">
    <source>
        <dbReference type="EMBL" id="CAL8124750.1"/>
    </source>
</evidence>
<sequence length="535" mass="61780">MASRAWKIKKSDDEETYRENFIRINEIDVNYMMKKASEGSIVAVSFLDALSAGFSVIDFIDGKEEILESECMDLMNLAYDFIAQEYQSFDFHFSVPIVDLLKEISEALFKESRLRKGDDEMKLRFCYIRFSYKPSLSKDNVMSDEDKMLALAVLKEGVEMYPENAHFYIVLVAACYTLEDCKTGLYYAENGVEKFPNNLQLLFYKASMLLMSSFSFGFDSEAKRVDAIAAFQGFLSMAPEDHPSVPYAYYHTAAAYAGEMDSANGKSSMERFYKMGKLAEKKMLPCAFQQQSHDLRTAVETLLSYTGNKEATQKIKEMLFSARRDIFRRKPYLDNPNRKDFVISHRKFMNEMSRLKGDAAQLLKFFTKHEILPKVIQTLPNKSQLKTITLKDMSSKSDIIYEDCVINLIIIEEPQVPGWIQVIVQDKNGDVTRLYIHDEEMSKGSLNKFGVGKKIAVYNPYMRVRNYETFGFGLWNVEPKCIEYLGQVPNMCRFCGEANAQQKCSQCKKAWYCSKKCQQYDWKLLKHKFICSKSN</sequence>
<name>A0ABP1RF62_9HEXA</name>
<gene>
    <name evidence="6" type="ORF">ODALV1_LOCUS20751</name>
</gene>
<keyword evidence="7" id="KW-1185">Reference proteome</keyword>
<evidence type="ECO:0000313" key="7">
    <source>
        <dbReference type="Proteomes" id="UP001642540"/>
    </source>
</evidence>
<dbReference type="Gene3D" id="6.10.140.2220">
    <property type="match status" value="1"/>
</dbReference>
<feature type="domain" description="MYND-type" evidence="5">
    <location>
        <begin position="492"/>
        <end position="531"/>
    </location>
</feature>
<keyword evidence="3" id="KW-0862">Zinc</keyword>
<keyword evidence="2 4" id="KW-0863">Zinc-finger</keyword>
<dbReference type="SUPFAM" id="SSF48452">
    <property type="entry name" value="TPR-like"/>
    <property type="match status" value="1"/>
</dbReference>
<proteinExistence type="predicted"/>
<dbReference type="Proteomes" id="UP001642540">
    <property type="component" value="Unassembled WGS sequence"/>
</dbReference>
<dbReference type="Gene3D" id="1.25.40.10">
    <property type="entry name" value="Tetratricopeptide repeat domain"/>
    <property type="match status" value="1"/>
</dbReference>
<evidence type="ECO:0000256" key="3">
    <source>
        <dbReference type="ARBA" id="ARBA00022833"/>
    </source>
</evidence>
<evidence type="ECO:0000256" key="1">
    <source>
        <dbReference type="ARBA" id="ARBA00022723"/>
    </source>
</evidence>
<dbReference type="PROSITE" id="PS01360">
    <property type="entry name" value="ZF_MYND_1"/>
    <property type="match status" value="1"/>
</dbReference>
<keyword evidence="1" id="KW-0479">Metal-binding</keyword>
<reference evidence="6 7" key="1">
    <citation type="submission" date="2024-08" db="EMBL/GenBank/DDBJ databases">
        <authorList>
            <person name="Cucini C."/>
            <person name="Frati F."/>
        </authorList>
    </citation>
    <scope>NUCLEOTIDE SEQUENCE [LARGE SCALE GENOMIC DNA]</scope>
</reference>
<dbReference type="InterPro" id="IPR002893">
    <property type="entry name" value="Znf_MYND"/>
</dbReference>
<protein>
    <recommendedName>
        <fullName evidence="5">MYND-type domain-containing protein</fullName>
    </recommendedName>
</protein>
<dbReference type="InterPro" id="IPR011990">
    <property type="entry name" value="TPR-like_helical_dom_sf"/>
</dbReference>
<dbReference type="SUPFAM" id="SSF144232">
    <property type="entry name" value="HIT/MYND zinc finger-like"/>
    <property type="match status" value="1"/>
</dbReference>
<dbReference type="PROSITE" id="PS50865">
    <property type="entry name" value="ZF_MYND_2"/>
    <property type="match status" value="1"/>
</dbReference>
<dbReference type="EMBL" id="CAXLJM020000068">
    <property type="protein sequence ID" value="CAL8124750.1"/>
    <property type="molecule type" value="Genomic_DNA"/>
</dbReference>
<organism evidence="6 7">
    <name type="scientific">Orchesella dallaii</name>
    <dbReference type="NCBI Taxonomy" id="48710"/>
    <lineage>
        <taxon>Eukaryota</taxon>
        <taxon>Metazoa</taxon>
        <taxon>Ecdysozoa</taxon>
        <taxon>Arthropoda</taxon>
        <taxon>Hexapoda</taxon>
        <taxon>Collembola</taxon>
        <taxon>Entomobryomorpha</taxon>
        <taxon>Entomobryoidea</taxon>
        <taxon>Orchesellidae</taxon>
        <taxon>Orchesellinae</taxon>
        <taxon>Orchesella</taxon>
    </lineage>
</organism>
<evidence type="ECO:0000256" key="4">
    <source>
        <dbReference type="PROSITE-ProRule" id="PRU00134"/>
    </source>
</evidence>
<evidence type="ECO:0000256" key="2">
    <source>
        <dbReference type="ARBA" id="ARBA00022771"/>
    </source>
</evidence>
<accession>A0ABP1RF62</accession>
<comment type="caution">
    <text evidence="6">The sequence shown here is derived from an EMBL/GenBank/DDBJ whole genome shotgun (WGS) entry which is preliminary data.</text>
</comment>